<accession>A0A5B7ENL6</accession>
<proteinExistence type="predicted"/>
<name>A0A5B7ENL6_PORTR</name>
<dbReference type="Proteomes" id="UP000324222">
    <property type="component" value="Unassembled WGS sequence"/>
</dbReference>
<sequence length="73" mass="8165">MSQVAKIVLMATDERLRGKDEETVNRAQFGFRKGLLKINRASQKSGTKFNVKSQEFGNTEAGREFQSSLLTKG</sequence>
<keyword evidence="2" id="KW-1185">Reference proteome</keyword>
<protein>
    <submittedName>
        <fullName evidence="1">Uncharacterized protein</fullName>
    </submittedName>
</protein>
<gene>
    <name evidence="1" type="ORF">E2C01_028218</name>
</gene>
<evidence type="ECO:0000313" key="2">
    <source>
        <dbReference type="Proteomes" id="UP000324222"/>
    </source>
</evidence>
<reference evidence="1 2" key="1">
    <citation type="submission" date="2019-05" db="EMBL/GenBank/DDBJ databases">
        <title>Another draft genome of Portunus trituberculatus and its Hox gene families provides insights of decapod evolution.</title>
        <authorList>
            <person name="Jeong J.-H."/>
            <person name="Song I."/>
            <person name="Kim S."/>
            <person name="Choi T."/>
            <person name="Kim D."/>
            <person name="Ryu S."/>
            <person name="Kim W."/>
        </authorList>
    </citation>
    <scope>NUCLEOTIDE SEQUENCE [LARGE SCALE GENOMIC DNA]</scope>
    <source>
        <tissue evidence="1">Muscle</tissue>
    </source>
</reference>
<dbReference type="EMBL" id="VSRR010003138">
    <property type="protein sequence ID" value="MPC34816.1"/>
    <property type="molecule type" value="Genomic_DNA"/>
</dbReference>
<comment type="caution">
    <text evidence="1">The sequence shown here is derived from an EMBL/GenBank/DDBJ whole genome shotgun (WGS) entry which is preliminary data.</text>
</comment>
<evidence type="ECO:0000313" key="1">
    <source>
        <dbReference type="EMBL" id="MPC34816.1"/>
    </source>
</evidence>
<organism evidence="1 2">
    <name type="scientific">Portunus trituberculatus</name>
    <name type="common">Swimming crab</name>
    <name type="synonym">Neptunus trituberculatus</name>
    <dbReference type="NCBI Taxonomy" id="210409"/>
    <lineage>
        <taxon>Eukaryota</taxon>
        <taxon>Metazoa</taxon>
        <taxon>Ecdysozoa</taxon>
        <taxon>Arthropoda</taxon>
        <taxon>Crustacea</taxon>
        <taxon>Multicrustacea</taxon>
        <taxon>Malacostraca</taxon>
        <taxon>Eumalacostraca</taxon>
        <taxon>Eucarida</taxon>
        <taxon>Decapoda</taxon>
        <taxon>Pleocyemata</taxon>
        <taxon>Brachyura</taxon>
        <taxon>Eubrachyura</taxon>
        <taxon>Portunoidea</taxon>
        <taxon>Portunidae</taxon>
        <taxon>Portuninae</taxon>
        <taxon>Portunus</taxon>
    </lineage>
</organism>
<dbReference type="AlphaFoldDB" id="A0A5B7ENL6"/>